<feature type="transmembrane region" description="Helical" evidence="2">
    <location>
        <begin position="35"/>
        <end position="56"/>
    </location>
</feature>
<evidence type="ECO:0000256" key="1">
    <source>
        <dbReference type="PROSITE-ProRule" id="PRU00339"/>
    </source>
</evidence>
<dbReference type="EMBL" id="FXZM01000003">
    <property type="protein sequence ID" value="SMY11320.1"/>
    <property type="molecule type" value="Genomic_DNA"/>
</dbReference>
<sequence>MTRAKVGVAIVSIALVLYFWFTYQRAWIMVTDESLLAKGIGLALFALPIVGAWTLVRELMFGAQTERLADVLASEDGLPPDDLPRTPGGRIVREAADAEFERYRAETDAAPDDWRSWFRLSCAYDAAGDRRRARESMRRAIRMEKRDSVSA</sequence>
<dbReference type="RefSeq" id="WP_101588103.1">
    <property type="nucleotide sequence ID" value="NZ_FXZM01000003.1"/>
</dbReference>
<keyword evidence="2" id="KW-0472">Membrane</keyword>
<evidence type="ECO:0008006" key="5">
    <source>
        <dbReference type="Google" id="ProtNLM"/>
    </source>
</evidence>
<dbReference type="PROSITE" id="PS50005">
    <property type="entry name" value="TPR"/>
    <property type="match status" value="1"/>
</dbReference>
<keyword evidence="2" id="KW-0812">Transmembrane</keyword>
<evidence type="ECO:0000313" key="3">
    <source>
        <dbReference type="EMBL" id="SMY11320.1"/>
    </source>
</evidence>
<evidence type="ECO:0000313" key="4">
    <source>
        <dbReference type="Proteomes" id="UP000234462"/>
    </source>
</evidence>
<keyword evidence="4" id="KW-1185">Reference proteome</keyword>
<accession>A0A2H1L3D7</accession>
<gene>
    <name evidence="3" type="ORF">BJEO58_00905</name>
</gene>
<keyword evidence="1" id="KW-0802">TPR repeat</keyword>
<evidence type="ECO:0000256" key="2">
    <source>
        <dbReference type="SAM" id="Phobius"/>
    </source>
</evidence>
<proteinExistence type="predicted"/>
<dbReference type="Proteomes" id="UP000234462">
    <property type="component" value="Unassembled WGS sequence"/>
</dbReference>
<feature type="repeat" description="TPR" evidence="1">
    <location>
        <begin position="114"/>
        <end position="147"/>
    </location>
</feature>
<reference evidence="4" key="1">
    <citation type="submission" date="2017-03" db="EMBL/GenBank/DDBJ databases">
        <authorList>
            <person name="Monnet C."/>
        </authorList>
    </citation>
    <scope>NUCLEOTIDE SEQUENCE [LARGE SCALE GENOMIC DNA]</scope>
    <source>
        <strain evidence="4">SJ5-8</strain>
    </source>
</reference>
<dbReference type="AlphaFoldDB" id="A0A2H1L3D7"/>
<organism evidence="3 4">
    <name type="scientific">Brevibacterium jeotgali</name>
    <dbReference type="NCBI Taxonomy" id="1262550"/>
    <lineage>
        <taxon>Bacteria</taxon>
        <taxon>Bacillati</taxon>
        <taxon>Actinomycetota</taxon>
        <taxon>Actinomycetes</taxon>
        <taxon>Micrococcales</taxon>
        <taxon>Brevibacteriaceae</taxon>
        <taxon>Brevibacterium</taxon>
    </lineage>
</organism>
<dbReference type="InterPro" id="IPR019734">
    <property type="entry name" value="TPR_rpt"/>
</dbReference>
<feature type="transmembrane region" description="Helical" evidence="2">
    <location>
        <begin position="6"/>
        <end position="23"/>
    </location>
</feature>
<name>A0A2H1L3D7_9MICO</name>
<keyword evidence="2" id="KW-1133">Transmembrane helix</keyword>
<dbReference type="OrthoDB" id="4485518at2"/>
<protein>
    <recommendedName>
        <fullName evidence="5">Tetratricopeptide repeat-containing protein</fullName>
    </recommendedName>
</protein>